<dbReference type="EMBL" id="LKAJ01000023">
    <property type="protein sequence ID" value="KRG17919.1"/>
    <property type="molecule type" value="Genomic_DNA"/>
</dbReference>
<sequence length="381" mass="43232">MREWKQLFVNETLFEKTKINKNQLILTLADDYKTSRHMQSLMTNLKYLYNKSTQFSQTFTLPYAQDHSIVFTLNPKQRKVHINNAFNTIAAIISQSMTRKNDVLERSKPEKIEDEKPQAFKAVSKKRDTKALQLSVNDAFEKGELFQSVKISKSGATFEIAEAFNSKEYYRFISQRLNKQQRTSQALAAVSLPIKDLRHKPSLRLKANHQLTAEKLLDLFKTPSADAEKEAVATVPELTTQEVIKAPEVATGATIGMPVTTTIPLLESEVTESSPDITPNSSPEITPESDDSAFEGLDDMLEQLNSISYRPSSYLDLNDLLASGTEGYSWDPDNNAFDNNVLFQYNNLSWGDLWSEDFNIPSSPEQQQNNLFSSMLKMKNF</sequence>
<keyword evidence="4" id="KW-1185">Reference proteome</keyword>
<dbReference type="RefSeq" id="WP_075067709.1">
    <property type="nucleotide sequence ID" value="NZ_LKAJ02000001.1"/>
</dbReference>
<name>A0A0Q9YB53_9GAMM</name>
<reference evidence="3" key="3">
    <citation type="submission" date="2021-06" db="EMBL/GenBank/DDBJ databases">
        <title>Genomic Description and Analysis of Intracellular Bacteria, Candidatus Berkiella cookevillensis and Candidatus Berkiella aquae.</title>
        <authorList>
            <person name="Kidane D.T."/>
            <person name="Mehari Y.T."/>
            <person name="Rice F.C."/>
            <person name="Arivett B.A."/>
            <person name="Farone A.L."/>
            <person name="Berk S.G."/>
            <person name="Farone M.B."/>
        </authorList>
    </citation>
    <scope>NUCLEOTIDE SEQUENCE</scope>
    <source>
        <strain evidence="3">HT99</strain>
    </source>
</reference>
<proteinExistence type="predicted"/>
<organism evidence="2">
    <name type="scientific">Candidatus Berkiella aquae</name>
    <dbReference type="NCBI Taxonomy" id="295108"/>
    <lineage>
        <taxon>Bacteria</taxon>
        <taxon>Pseudomonadati</taxon>
        <taxon>Pseudomonadota</taxon>
        <taxon>Gammaproteobacteria</taxon>
        <taxon>Candidatus Berkiellales</taxon>
        <taxon>Candidatus Berkiellaceae</taxon>
        <taxon>Candidatus Berkiella</taxon>
    </lineage>
</organism>
<comment type="caution">
    <text evidence="2">The sequence shown here is derived from an EMBL/GenBank/DDBJ whole genome shotgun (WGS) entry which is preliminary data.</text>
</comment>
<reference evidence="3" key="2">
    <citation type="journal article" date="2016" name="Genome Announc.">
        <title>Draft Genome Sequences of Two Novel Amoeba-Resistant Intranuclear Bacteria, 'Candidatus Berkiella cookevillensis' and 'Candidatus Berkiella aquae'.</title>
        <authorList>
            <person name="Mehari Y.T."/>
            <person name="Arivett B.A."/>
            <person name="Farone A.L."/>
            <person name="Gunderson J.H."/>
            <person name="Farone M.B."/>
        </authorList>
    </citation>
    <scope>NUCLEOTIDE SEQUENCE</scope>
    <source>
        <strain evidence="3">HT99</strain>
    </source>
</reference>
<evidence type="ECO:0000256" key="1">
    <source>
        <dbReference type="SAM" id="MobiDB-lite"/>
    </source>
</evidence>
<evidence type="ECO:0000313" key="2">
    <source>
        <dbReference type="EMBL" id="KRG17919.1"/>
    </source>
</evidence>
<dbReference type="STRING" id="295108.HT99x_03126"/>
<dbReference type="Proteomes" id="UP000051497">
    <property type="component" value="Unassembled WGS sequence"/>
</dbReference>
<dbReference type="AlphaFoldDB" id="A0A0Q9YB53"/>
<feature type="region of interest" description="Disordered" evidence="1">
    <location>
        <begin position="270"/>
        <end position="290"/>
    </location>
</feature>
<gene>
    <name evidence="3" type="ORF">HT99x_004155</name>
    <name evidence="2" type="ORF">HT99x_03126</name>
</gene>
<accession>A0A0Q9YB53</accession>
<reference evidence="2" key="1">
    <citation type="submission" date="2015-09" db="EMBL/GenBank/DDBJ databases">
        <title>Draft Genome Sequences of Two Novel Amoeba-resistant Intranuclear Bacteria, Candidatus Berkiella cookevillensis and Candidatus Berkiella aquae.</title>
        <authorList>
            <person name="Mehari Y.T."/>
            <person name="Arivett B.A."/>
            <person name="Farone A.L."/>
            <person name="Gunderson J.H."/>
            <person name="Farone M.B."/>
        </authorList>
    </citation>
    <scope>NUCLEOTIDE SEQUENCE [LARGE SCALE GENOMIC DNA]</scope>
    <source>
        <strain evidence="2">HT99</strain>
    </source>
</reference>
<feature type="compositionally biased region" description="Polar residues" evidence="1">
    <location>
        <begin position="271"/>
        <end position="284"/>
    </location>
</feature>
<dbReference type="EMBL" id="LKAJ02000001">
    <property type="protein sequence ID" value="MCS5710611.1"/>
    <property type="molecule type" value="Genomic_DNA"/>
</dbReference>
<evidence type="ECO:0000313" key="3">
    <source>
        <dbReference type="EMBL" id="MCS5710611.1"/>
    </source>
</evidence>
<evidence type="ECO:0000313" key="4">
    <source>
        <dbReference type="Proteomes" id="UP000051497"/>
    </source>
</evidence>
<protein>
    <submittedName>
        <fullName evidence="2">Uncharacterized protein</fullName>
    </submittedName>
</protein>